<dbReference type="Gene3D" id="3.20.20.190">
    <property type="entry name" value="Phosphatidylinositol (PI) phosphodiesterase"/>
    <property type="match status" value="1"/>
</dbReference>
<dbReference type="InterPro" id="IPR030395">
    <property type="entry name" value="GP_PDE_dom"/>
</dbReference>
<reference evidence="2 3" key="1">
    <citation type="submission" date="2019-03" db="EMBL/GenBank/DDBJ databases">
        <title>Genomics of glacier-inhabiting Cryobacterium strains.</title>
        <authorList>
            <person name="Liu Q."/>
            <person name="Xin Y.-H."/>
        </authorList>
    </citation>
    <scope>NUCLEOTIDE SEQUENCE [LARGE SCALE GENOMIC DNA]</scope>
    <source>
        <strain evidence="2 3">TMT1-51</strain>
    </source>
</reference>
<dbReference type="GO" id="GO:0008081">
    <property type="term" value="F:phosphoric diester hydrolase activity"/>
    <property type="evidence" value="ECO:0007669"/>
    <property type="project" value="InterPro"/>
</dbReference>
<dbReference type="Proteomes" id="UP000297472">
    <property type="component" value="Unassembled WGS sequence"/>
</dbReference>
<accession>A0A4Y8K0N1</accession>
<name>A0A4Y8K0N1_9MICO</name>
<dbReference type="AlphaFoldDB" id="A0A4Y8K0N1"/>
<dbReference type="PANTHER" id="PTHR46211">
    <property type="entry name" value="GLYCEROPHOSPHORYL DIESTER PHOSPHODIESTERASE"/>
    <property type="match status" value="1"/>
</dbReference>
<sequence>MVEQRSERDVPTVADAHLHRSMTRAGRAGVPFNRRTLFVMGGSALLLSACQADPRRATPVPGPAKSPAISGQVASTVDTLFSAKPFYIGHRGSGDNWPEHTREAYSKAVELGAQAIEISVNATSDGVLVCHHDKSTLRSTGQDLIISETTWAELSTLRVDARDWLGPAAEPQPIPRLDDVLDLFAATHVIFIEDKQGTNAVALLDLMDTYPDATSHFVWKQWGGAGQYALAAERGYKCWGYFGPELFGDLDRLAGRFDYLGVPHTASDAEIARVVAFGKPVIAWEIHYRWMKDRMGALGVAGLMCSNLPYVTEIAQPETVDHFASGLRTAGDLPWTTDKGWGVQPAFVEKNESISLSHQDIQSYLMGSMSPSGADTYRIQCELCWPDRLPQAREHAGIAFCADDDRPYRVRIAGEVSAYHVILRPTGSLELFRRAAGDVDGTLLGSVDTTAARAGQWVQLEVAVTPVGITVYRLDGRGWSFETKDAAYRGSYFWLCKNYRGAPPVEFRAVKIL</sequence>
<gene>
    <name evidence="2" type="ORF">E3T49_05650</name>
</gene>
<dbReference type="PROSITE" id="PS51704">
    <property type="entry name" value="GP_PDE"/>
    <property type="match status" value="1"/>
</dbReference>
<dbReference type="SUPFAM" id="SSF51695">
    <property type="entry name" value="PLC-like phosphodiesterases"/>
    <property type="match status" value="1"/>
</dbReference>
<dbReference type="GO" id="GO:0006629">
    <property type="term" value="P:lipid metabolic process"/>
    <property type="evidence" value="ECO:0007669"/>
    <property type="project" value="InterPro"/>
</dbReference>
<dbReference type="PANTHER" id="PTHR46211:SF14">
    <property type="entry name" value="GLYCEROPHOSPHODIESTER PHOSPHODIESTERASE"/>
    <property type="match status" value="1"/>
</dbReference>
<evidence type="ECO:0000313" key="3">
    <source>
        <dbReference type="Proteomes" id="UP000297472"/>
    </source>
</evidence>
<evidence type="ECO:0000259" key="1">
    <source>
        <dbReference type="PROSITE" id="PS51704"/>
    </source>
</evidence>
<dbReference type="Pfam" id="PF03009">
    <property type="entry name" value="GDPD"/>
    <property type="match status" value="1"/>
</dbReference>
<comment type="caution">
    <text evidence="2">The sequence shown here is derived from an EMBL/GenBank/DDBJ whole genome shotgun (WGS) entry which is preliminary data.</text>
</comment>
<dbReference type="InterPro" id="IPR017946">
    <property type="entry name" value="PLC-like_Pdiesterase_TIM-brl"/>
</dbReference>
<feature type="domain" description="GP-PDE" evidence="1">
    <location>
        <begin position="85"/>
        <end position="316"/>
    </location>
</feature>
<organism evidence="2 3">
    <name type="scientific">Cryobacterium cryoconiti</name>
    <dbReference type="NCBI Taxonomy" id="1259239"/>
    <lineage>
        <taxon>Bacteria</taxon>
        <taxon>Bacillati</taxon>
        <taxon>Actinomycetota</taxon>
        <taxon>Actinomycetes</taxon>
        <taxon>Micrococcales</taxon>
        <taxon>Microbacteriaceae</taxon>
        <taxon>Cryobacterium</taxon>
    </lineage>
</organism>
<dbReference type="EMBL" id="SOHA01000012">
    <property type="protein sequence ID" value="TFD31741.1"/>
    <property type="molecule type" value="Genomic_DNA"/>
</dbReference>
<keyword evidence="3" id="KW-1185">Reference proteome</keyword>
<protein>
    <recommendedName>
        <fullName evidence="1">GP-PDE domain-containing protein</fullName>
    </recommendedName>
</protein>
<evidence type="ECO:0000313" key="2">
    <source>
        <dbReference type="EMBL" id="TFD31741.1"/>
    </source>
</evidence>
<proteinExistence type="predicted"/>